<feature type="region of interest" description="Disordered" evidence="1">
    <location>
        <begin position="193"/>
        <end position="239"/>
    </location>
</feature>
<feature type="compositionally biased region" description="Acidic residues" evidence="1">
    <location>
        <begin position="215"/>
        <end position="231"/>
    </location>
</feature>
<feature type="region of interest" description="Disordered" evidence="1">
    <location>
        <begin position="313"/>
        <end position="346"/>
    </location>
</feature>
<comment type="caution">
    <text evidence="2">The sequence shown here is derived from an EMBL/GenBank/DDBJ whole genome shotgun (WGS) entry which is preliminary data.</text>
</comment>
<evidence type="ECO:0000256" key="1">
    <source>
        <dbReference type="SAM" id="MobiDB-lite"/>
    </source>
</evidence>
<keyword evidence="3" id="KW-1185">Reference proteome</keyword>
<dbReference type="PANTHER" id="PTHR48235">
    <property type="entry name" value="OS01G0916700 PROTEIN"/>
    <property type="match status" value="1"/>
</dbReference>
<reference evidence="2 3" key="1">
    <citation type="journal article" date="2023" name="Plants (Basel)">
        <title>Bridging the Gap: Combining Genomics and Transcriptomics Approaches to Understand Stylosanthes scabra, an Orphan Legume from the Brazilian Caatinga.</title>
        <authorList>
            <person name="Ferreira-Neto J.R.C."/>
            <person name="da Silva M.D."/>
            <person name="Binneck E."/>
            <person name="de Melo N.F."/>
            <person name="da Silva R.H."/>
            <person name="de Melo A.L.T.M."/>
            <person name="Pandolfi V."/>
            <person name="Bustamante F.O."/>
            <person name="Brasileiro-Vidal A.C."/>
            <person name="Benko-Iseppon A.M."/>
        </authorList>
    </citation>
    <scope>NUCLEOTIDE SEQUENCE [LARGE SCALE GENOMIC DNA]</scope>
    <source>
        <tissue evidence="2">Leaves</tissue>
    </source>
</reference>
<name>A0ABU6VRN5_9FABA</name>
<accession>A0ABU6VRN5</accession>
<dbReference type="EMBL" id="JASCZI010152266">
    <property type="protein sequence ID" value="MED6175794.1"/>
    <property type="molecule type" value="Genomic_DNA"/>
</dbReference>
<organism evidence="2 3">
    <name type="scientific">Stylosanthes scabra</name>
    <dbReference type="NCBI Taxonomy" id="79078"/>
    <lineage>
        <taxon>Eukaryota</taxon>
        <taxon>Viridiplantae</taxon>
        <taxon>Streptophyta</taxon>
        <taxon>Embryophyta</taxon>
        <taxon>Tracheophyta</taxon>
        <taxon>Spermatophyta</taxon>
        <taxon>Magnoliopsida</taxon>
        <taxon>eudicotyledons</taxon>
        <taxon>Gunneridae</taxon>
        <taxon>Pentapetalae</taxon>
        <taxon>rosids</taxon>
        <taxon>fabids</taxon>
        <taxon>Fabales</taxon>
        <taxon>Fabaceae</taxon>
        <taxon>Papilionoideae</taxon>
        <taxon>50 kb inversion clade</taxon>
        <taxon>dalbergioids sensu lato</taxon>
        <taxon>Dalbergieae</taxon>
        <taxon>Pterocarpus clade</taxon>
        <taxon>Stylosanthes</taxon>
    </lineage>
</organism>
<evidence type="ECO:0000313" key="3">
    <source>
        <dbReference type="Proteomes" id="UP001341840"/>
    </source>
</evidence>
<dbReference type="PANTHER" id="PTHR48235:SF1">
    <property type="entry name" value="OS01G0916700 PROTEIN"/>
    <property type="match status" value="1"/>
</dbReference>
<feature type="region of interest" description="Disordered" evidence="1">
    <location>
        <begin position="1"/>
        <end position="40"/>
    </location>
</feature>
<gene>
    <name evidence="2" type="ORF">PIB30_081719</name>
</gene>
<protein>
    <submittedName>
        <fullName evidence="2">Uncharacterized protein</fullName>
    </submittedName>
</protein>
<proteinExistence type="predicted"/>
<evidence type="ECO:0000313" key="2">
    <source>
        <dbReference type="EMBL" id="MED6175794.1"/>
    </source>
</evidence>
<sequence length="493" mass="55628">MKQSTHAIARPHRATARASGSINGSLCPRRPLERSHGTTARSRNPILDALCNHRAATRAIARLVRPCGTRASSRWDELLSAQIEFASVRPHAPACTTVRGPKLSIMGPKQGVRLCSPFCSVKRLLLNTLTLNSFILSYPPTYNTFLFSPFPHTSLIQVVTSSYQSHKMDRKGKQVVSNKRKCVHRLPELRQDFSDDESENNIEAPTTEEVGTKEDPEELPKEEEEEEEDHEELPKEESQDLWDLTTLQEILSLPSELASNIIPRYYRRNFLIRWRQRRNLARSFSVDFSIGICVGKAIGITVGLKSDAPSLHSLHRLHPPRPPLSHRRCHLRPPPRRRPSHHRRYHHRRCLPPSSPECDTLPEAAVLATTDLLQGTIVFAPATNPSPPFALSFLLLPFSPFSKPCRGIIVAARRRGSCAVLLVILCAAHHPLHCHLCIPSLQQRSSQELEHVELADEEEDDGPIFVLTNEWREFFPKSKARRKQGLFGFCGTA</sequence>
<dbReference type="Proteomes" id="UP001341840">
    <property type="component" value="Unassembled WGS sequence"/>
</dbReference>